<feature type="chain" id="PRO_5015356340" evidence="2">
    <location>
        <begin position="20"/>
        <end position="390"/>
    </location>
</feature>
<comment type="caution">
    <text evidence="3">The sequence shown here is derived from an EMBL/GenBank/DDBJ whole genome shotgun (WGS) entry which is preliminary data.</text>
</comment>
<reference evidence="3 4" key="1">
    <citation type="submission" date="2018-02" db="EMBL/GenBank/DDBJ databases">
        <title>Genome sequence of the basidiomycete white-rot fungus Phlebia centrifuga.</title>
        <authorList>
            <person name="Granchi Z."/>
            <person name="Peng M."/>
            <person name="de Vries R.P."/>
            <person name="Hilden K."/>
            <person name="Makela M.R."/>
            <person name="Grigoriev I."/>
            <person name="Riley R."/>
        </authorList>
    </citation>
    <scope>NUCLEOTIDE SEQUENCE [LARGE SCALE GENOMIC DNA]</scope>
    <source>
        <strain evidence="3 4">FBCC195</strain>
    </source>
</reference>
<evidence type="ECO:0000313" key="3">
    <source>
        <dbReference type="EMBL" id="PSR71438.1"/>
    </source>
</evidence>
<sequence length="390" mass="40149">MFRKLTLVSLLHLATSALSSPCVTFDASFNLLAFGLNGKDWNAGTQDSWTSGSAADITATGRPPFDGANTTCYLAQFFNAVYVMNGDASNPSAVYIYDAGAKSWSTQSVTTGTFDPSSFNAILDHDTNVFYALSKGEVFFLDLGSLKVANTTALSWVDVGKSPYPATYEPVMALAQNHIHFLDVPGTPAGDADIFVIHFSFFQPDPQSYPLPDGSAFPATHGQASSFFQESAVQQEFAFIPDDGSNTYVINVETNTTQSLAGPSTKDAKATYAASITALVQLDSTGAVSFLPYAQGDASTNAQAKWTSVANVAAVAPPGSSSSSSNSSASGSNSPSKSSASGVKTGASGSSPTQSAGASQQSGGALSTSSGLTGFAMIVAGMLSVLGMTL</sequence>
<name>A0A2R6NGR8_9APHY</name>
<dbReference type="OrthoDB" id="3356102at2759"/>
<feature type="region of interest" description="Disordered" evidence="1">
    <location>
        <begin position="317"/>
        <end position="363"/>
    </location>
</feature>
<proteinExistence type="predicted"/>
<dbReference type="AlphaFoldDB" id="A0A2R6NGR8"/>
<accession>A0A2R6NGR8</accession>
<dbReference type="STRING" id="98765.A0A2R6NGR8"/>
<dbReference type="EMBL" id="MLYV02001285">
    <property type="protein sequence ID" value="PSR71438.1"/>
    <property type="molecule type" value="Genomic_DNA"/>
</dbReference>
<evidence type="ECO:0000256" key="2">
    <source>
        <dbReference type="SAM" id="SignalP"/>
    </source>
</evidence>
<protein>
    <submittedName>
        <fullName evidence="3">Uncharacterized protein</fullName>
    </submittedName>
</protein>
<evidence type="ECO:0000313" key="4">
    <source>
        <dbReference type="Proteomes" id="UP000186601"/>
    </source>
</evidence>
<evidence type="ECO:0000256" key="1">
    <source>
        <dbReference type="SAM" id="MobiDB-lite"/>
    </source>
</evidence>
<keyword evidence="4" id="KW-1185">Reference proteome</keyword>
<feature type="signal peptide" evidence="2">
    <location>
        <begin position="1"/>
        <end position="19"/>
    </location>
</feature>
<gene>
    <name evidence="3" type="ORF">PHLCEN_2v12705</name>
</gene>
<organism evidence="3 4">
    <name type="scientific">Hermanssonia centrifuga</name>
    <dbReference type="NCBI Taxonomy" id="98765"/>
    <lineage>
        <taxon>Eukaryota</taxon>
        <taxon>Fungi</taxon>
        <taxon>Dikarya</taxon>
        <taxon>Basidiomycota</taxon>
        <taxon>Agaricomycotina</taxon>
        <taxon>Agaricomycetes</taxon>
        <taxon>Polyporales</taxon>
        <taxon>Meruliaceae</taxon>
        <taxon>Hermanssonia</taxon>
    </lineage>
</organism>
<keyword evidence="2" id="KW-0732">Signal</keyword>
<dbReference type="Proteomes" id="UP000186601">
    <property type="component" value="Unassembled WGS sequence"/>
</dbReference>